<dbReference type="STRING" id="36166.T1GX75"/>
<feature type="domain" description="Glucose-methanol-choline oxidoreductase C-terminal" evidence="3">
    <location>
        <begin position="3"/>
        <end position="60"/>
    </location>
</feature>
<dbReference type="Pfam" id="PF05199">
    <property type="entry name" value="GMC_oxred_C"/>
    <property type="match status" value="1"/>
</dbReference>
<dbReference type="InterPro" id="IPR007867">
    <property type="entry name" value="GMC_OxRtase_C"/>
</dbReference>
<evidence type="ECO:0000256" key="1">
    <source>
        <dbReference type="ARBA" id="ARBA00010790"/>
    </source>
</evidence>
<dbReference type="AlphaFoldDB" id="T1GX75"/>
<sequence>MSTTVYHPVGTARMGPKKDPTSVVNPRLQVHDIPNLRVADASIMPDIVAANTNAACVMIGEKVSDFIKEDWSDNSSKHSEL</sequence>
<name>T1GX75_MEGSC</name>
<evidence type="ECO:0000259" key="3">
    <source>
        <dbReference type="Pfam" id="PF05199"/>
    </source>
</evidence>
<dbReference type="PANTHER" id="PTHR11552">
    <property type="entry name" value="GLUCOSE-METHANOL-CHOLINE GMC OXIDOREDUCTASE"/>
    <property type="match status" value="1"/>
</dbReference>
<protein>
    <recommendedName>
        <fullName evidence="3">Glucose-methanol-choline oxidoreductase C-terminal domain-containing protein</fullName>
    </recommendedName>
</protein>
<dbReference type="Proteomes" id="UP000015102">
    <property type="component" value="Unassembled WGS sequence"/>
</dbReference>
<keyword evidence="5" id="KW-1185">Reference proteome</keyword>
<dbReference type="Gene3D" id="3.50.50.60">
    <property type="entry name" value="FAD/NAD(P)-binding domain"/>
    <property type="match status" value="1"/>
</dbReference>
<dbReference type="SUPFAM" id="SSF51905">
    <property type="entry name" value="FAD/NAD(P)-binding domain"/>
    <property type="match status" value="1"/>
</dbReference>
<dbReference type="GO" id="GO:0016614">
    <property type="term" value="F:oxidoreductase activity, acting on CH-OH group of donors"/>
    <property type="evidence" value="ECO:0007669"/>
    <property type="project" value="InterPro"/>
</dbReference>
<dbReference type="EnsemblMetazoa" id="MESCA008417-RA">
    <property type="protein sequence ID" value="MESCA008417-PA"/>
    <property type="gene ID" value="MESCA008417"/>
</dbReference>
<evidence type="ECO:0000313" key="4">
    <source>
        <dbReference type="EnsemblMetazoa" id="MESCA008417-PA"/>
    </source>
</evidence>
<dbReference type="InterPro" id="IPR012132">
    <property type="entry name" value="GMC_OxRdtase"/>
</dbReference>
<organism evidence="4 5">
    <name type="scientific">Megaselia scalaris</name>
    <name type="common">Humpbacked fly</name>
    <name type="synonym">Phora scalaris</name>
    <dbReference type="NCBI Taxonomy" id="36166"/>
    <lineage>
        <taxon>Eukaryota</taxon>
        <taxon>Metazoa</taxon>
        <taxon>Ecdysozoa</taxon>
        <taxon>Arthropoda</taxon>
        <taxon>Hexapoda</taxon>
        <taxon>Insecta</taxon>
        <taxon>Pterygota</taxon>
        <taxon>Neoptera</taxon>
        <taxon>Endopterygota</taxon>
        <taxon>Diptera</taxon>
        <taxon>Brachycera</taxon>
        <taxon>Muscomorpha</taxon>
        <taxon>Platypezoidea</taxon>
        <taxon>Phoridae</taxon>
        <taxon>Megaseliini</taxon>
        <taxon>Megaselia</taxon>
    </lineage>
</organism>
<dbReference type="PANTHER" id="PTHR11552:SF147">
    <property type="entry name" value="CHOLINE DEHYDROGENASE, MITOCHONDRIAL"/>
    <property type="match status" value="1"/>
</dbReference>
<dbReference type="HOGENOM" id="CLU_002865_8_0_1"/>
<comment type="similarity">
    <text evidence="1">Belongs to the GMC oxidoreductase family.</text>
</comment>
<accession>T1GX75</accession>
<dbReference type="OMA" id="TMLGNRC"/>
<dbReference type="EMBL" id="CAQQ02102443">
    <property type="status" value="NOT_ANNOTATED_CDS"/>
    <property type="molecule type" value="Genomic_DNA"/>
</dbReference>
<evidence type="ECO:0000256" key="2">
    <source>
        <dbReference type="SAM" id="MobiDB-lite"/>
    </source>
</evidence>
<proteinExistence type="inferred from homology"/>
<evidence type="ECO:0000313" key="5">
    <source>
        <dbReference type="Proteomes" id="UP000015102"/>
    </source>
</evidence>
<dbReference type="InterPro" id="IPR036188">
    <property type="entry name" value="FAD/NAD-bd_sf"/>
</dbReference>
<reference evidence="4" key="2">
    <citation type="submission" date="2015-06" db="UniProtKB">
        <authorList>
            <consortium name="EnsemblMetazoa"/>
        </authorList>
    </citation>
    <scope>IDENTIFICATION</scope>
</reference>
<reference evidence="5" key="1">
    <citation type="submission" date="2013-02" db="EMBL/GenBank/DDBJ databases">
        <authorList>
            <person name="Hughes D."/>
        </authorList>
    </citation>
    <scope>NUCLEOTIDE SEQUENCE</scope>
    <source>
        <strain>Durham</strain>
        <strain evidence="5">NC isolate 2 -- Noor lab</strain>
    </source>
</reference>
<dbReference type="GO" id="GO:0050660">
    <property type="term" value="F:flavin adenine dinucleotide binding"/>
    <property type="evidence" value="ECO:0007669"/>
    <property type="project" value="InterPro"/>
</dbReference>
<feature type="region of interest" description="Disordered" evidence="2">
    <location>
        <begin position="1"/>
        <end position="24"/>
    </location>
</feature>